<reference evidence="2 3" key="1">
    <citation type="submission" date="2021-06" db="EMBL/GenBank/DDBJ databases">
        <title>Bacillus sp. RD4P76, an endophyte from a halophyte.</title>
        <authorList>
            <person name="Sun J.-Q."/>
        </authorList>
    </citation>
    <scope>NUCLEOTIDE SEQUENCE [LARGE SCALE GENOMIC DNA]</scope>
    <source>
        <strain evidence="2 3">JCM 17098</strain>
    </source>
</reference>
<gene>
    <name evidence="2" type="ORF">KS407_03560</name>
</gene>
<dbReference type="EMBL" id="JAHQCR010000017">
    <property type="protein sequence ID" value="MBU9720520.1"/>
    <property type="molecule type" value="Genomic_DNA"/>
</dbReference>
<name>A0ABS6JQ01_9BACI</name>
<dbReference type="HAMAP" id="MF_00506">
    <property type="entry name" value="UPF0180"/>
    <property type="match status" value="1"/>
</dbReference>
<proteinExistence type="inferred from homology"/>
<organism evidence="2 3">
    <name type="scientific">Evansella alkalicola</name>
    <dbReference type="NCBI Taxonomy" id="745819"/>
    <lineage>
        <taxon>Bacteria</taxon>
        <taxon>Bacillati</taxon>
        <taxon>Bacillota</taxon>
        <taxon>Bacilli</taxon>
        <taxon>Bacillales</taxon>
        <taxon>Bacillaceae</taxon>
        <taxon>Evansella</taxon>
    </lineage>
</organism>
<dbReference type="Proteomes" id="UP000790580">
    <property type="component" value="Unassembled WGS sequence"/>
</dbReference>
<comment type="similarity">
    <text evidence="1">Belongs to the UPF0180 family.</text>
</comment>
<evidence type="ECO:0000313" key="3">
    <source>
        <dbReference type="Proteomes" id="UP000790580"/>
    </source>
</evidence>
<evidence type="ECO:0000313" key="2">
    <source>
        <dbReference type="EMBL" id="MBU9720520.1"/>
    </source>
</evidence>
<dbReference type="NCBIfam" id="NF002845">
    <property type="entry name" value="PRK03094.1"/>
    <property type="match status" value="1"/>
</dbReference>
<protein>
    <recommendedName>
        <fullName evidence="1">UPF0180 protein KS407_03560</fullName>
    </recommendedName>
</protein>
<sequence>MAKIGVEQSLTDVQQALEAKGHQVVQLQQEQDAADCDCCVITGQDENMMGIQDTITQGSVISAQGLNADQICEQVESKINQANQ</sequence>
<evidence type="ECO:0000256" key="1">
    <source>
        <dbReference type="HAMAP-Rule" id="MF_00506"/>
    </source>
</evidence>
<accession>A0ABS6JQ01</accession>
<dbReference type="InterPro" id="IPR005370">
    <property type="entry name" value="UPF0180"/>
</dbReference>
<dbReference type="RefSeq" id="WP_088075872.1">
    <property type="nucleotide sequence ID" value="NZ_JAHQCR010000017.1"/>
</dbReference>
<comment type="caution">
    <text evidence="2">The sequence shown here is derived from an EMBL/GenBank/DDBJ whole genome shotgun (WGS) entry which is preliminary data.</text>
</comment>
<keyword evidence="3" id="KW-1185">Reference proteome</keyword>
<dbReference type="Pfam" id="PF03698">
    <property type="entry name" value="UPF0180"/>
    <property type="match status" value="1"/>
</dbReference>